<dbReference type="InterPro" id="IPR000300">
    <property type="entry name" value="IPPc"/>
</dbReference>
<dbReference type="SUPFAM" id="SSF56219">
    <property type="entry name" value="DNase I-like"/>
    <property type="match status" value="1"/>
</dbReference>
<dbReference type="GO" id="GO:0046856">
    <property type="term" value="P:phosphatidylinositol dephosphorylation"/>
    <property type="evidence" value="ECO:0007669"/>
    <property type="project" value="InterPro"/>
</dbReference>
<name>A0A6C0BHN5_9ZZZZ</name>
<dbReference type="Pfam" id="PF22669">
    <property type="entry name" value="Exo_endo_phos2"/>
    <property type="match status" value="1"/>
</dbReference>
<evidence type="ECO:0000313" key="2">
    <source>
        <dbReference type="EMBL" id="QHS91857.1"/>
    </source>
</evidence>
<organism evidence="2">
    <name type="scientific">viral metagenome</name>
    <dbReference type="NCBI Taxonomy" id="1070528"/>
    <lineage>
        <taxon>unclassified sequences</taxon>
        <taxon>metagenomes</taxon>
        <taxon>organismal metagenomes</taxon>
    </lineage>
</organism>
<proteinExistence type="predicted"/>
<sequence>MVKISLLSFNIASMSQIPKEIDFITKSYNPDIHVEMTQEDARTSAYGKAYDNESILDKSQFTAVDYQIVGKESLNQMTTKQNAVLRVWSKRGVPVELLARGRIQLSSKGKDDWKKTVQSGLGATGLGFGLGITKGAIYLKIKYQDSVFLFINMHLQMKKNAEGLGLAIRKKGFLGILKQIQKLNLIDDTTSVFAGGDLNFRMDMQGKNQLNTLMPEIPFLKELPIDPAEKKFTCKFKEGINTSCRTEQSPDTSNAGLYRAGIQRRWDGCMEPLRIPSRCDRFLYRLPSTKILTVPYYKVLNLLAESDHNAIWSVVDITDGQGEVFPAWGEKYPNWNKNELTTRKNLRNIAQKYTAIIHSVKDGITRMTLKADKFPGNRTRKN</sequence>
<dbReference type="InterPro" id="IPR046985">
    <property type="entry name" value="IP5"/>
</dbReference>
<dbReference type="GO" id="GO:0004439">
    <property type="term" value="F:phosphatidylinositol-4,5-bisphosphate 5-phosphatase activity"/>
    <property type="evidence" value="ECO:0007669"/>
    <property type="project" value="TreeGrafter"/>
</dbReference>
<dbReference type="PANTHER" id="PTHR11200:SF275">
    <property type="entry name" value="LD06095P"/>
    <property type="match status" value="1"/>
</dbReference>
<dbReference type="Gene3D" id="3.60.10.10">
    <property type="entry name" value="Endonuclease/exonuclease/phosphatase"/>
    <property type="match status" value="1"/>
</dbReference>
<feature type="domain" description="Inositol polyphosphate-related phosphatase" evidence="1">
    <location>
        <begin position="1"/>
        <end position="323"/>
    </location>
</feature>
<dbReference type="InterPro" id="IPR036691">
    <property type="entry name" value="Endo/exonu/phosph_ase_sf"/>
</dbReference>
<dbReference type="AlphaFoldDB" id="A0A6C0BHN5"/>
<dbReference type="EMBL" id="MN739165">
    <property type="protein sequence ID" value="QHS91857.1"/>
    <property type="molecule type" value="Genomic_DNA"/>
</dbReference>
<protein>
    <recommendedName>
        <fullName evidence="1">Inositol polyphosphate-related phosphatase domain-containing protein</fullName>
    </recommendedName>
</protein>
<dbReference type="SMART" id="SM00128">
    <property type="entry name" value="IPPc"/>
    <property type="match status" value="1"/>
</dbReference>
<reference evidence="2" key="1">
    <citation type="journal article" date="2020" name="Nature">
        <title>Giant virus diversity and host interactions through global metagenomics.</title>
        <authorList>
            <person name="Schulz F."/>
            <person name="Roux S."/>
            <person name="Paez-Espino D."/>
            <person name="Jungbluth S."/>
            <person name="Walsh D.A."/>
            <person name="Denef V.J."/>
            <person name="McMahon K.D."/>
            <person name="Konstantinidis K.T."/>
            <person name="Eloe-Fadrosh E.A."/>
            <person name="Kyrpides N.C."/>
            <person name="Woyke T."/>
        </authorList>
    </citation>
    <scope>NUCLEOTIDE SEQUENCE</scope>
    <source>
        <strain evidence="2">GVMAG-M-3300013006-15</strain>
    </source>
</reference>
<dbReference type="PANTHER" id="PTHR11200">
    <property type="entry name" value="INOSITOL 5-PHOSPHATASE"/>
    <property type="match status" value="1"/>
</dbReference>
<evidence type="ECO:0000259" key="1">
    <source>
        <dbReference type="SMART" id="SM00128"/>
    </source>
</evidence>
<accession>A0A6C0BHN5</accession>